<evidence type="ECO:0000256" key="1">
    <source>
        <dbReference type="PROSITE-ProRule" id="PRU00047"/>
    </source>
</evidence>
<feature type="domain" description="CCHC-type" evidence="4">
    <location>
        <begin position="117"/>
        <end position="133"/>
    </location>
</feature>
<evidence type="ECO:0000313" key="6">
    <source>
        <dbReference type="Proteomes" id="UP000499080"/>
    </source>
</evidence>
<keyword evidence="6" id="KW-1185">Reference proteome</keyword>
<gene>
    <name evidence="5" type="ORF">AVEN_99154_1</name>
</gene>
<keyword evidence="1" id="KW-0862">Zinc</keyword>
<dbReference type="GO" id="GO:0008270">
    <property type="term" value="F:zinc ion binding"/>
    <property type="evidence" value="ECO:0007669"/>
    <property type="project" value="UniProtKB-KW"/>
</dbReference>
<feature type="coiled-coil region" evidence="2">
    <location>
        <begin position="75"/>
        <end position="102"/>
    </location>
</feature>
<accession>A0A4Y2QUH7</accession>
<dbReference type="SMART" id="SM00343">
    <property type="entry name" value="ZnF_C2HC"/>
    <property type="match status" value="1"/>
</dbReference>
<dbReference type="InterPro" id="IPR001878">
    <property type="entry name" value="Znf_CCHC"/>
</dbReference>
<dbReference type="Pfam" id="PF00098">
    <property type="entry name" value="zf-CCHC"/>
    <property type="match status" value="1"/>
</dbReference>
<dbReference type="Gene3D" id="4.10.60.10">
    <property type="entry name" value="Zinc finger, CCHC-type"/>
    <property type="match status" value="1"/>
</dbReference>
<dbReference type="EMBL" id="BGPR01014831">
    <property type="protein sequence ID" value="GBN66880.1"/>
    <property type="molecule type" value="Genomic_DNA"/>
</dbReference>
<feature type="region of interest" description="Disordered" evidence="3">
    <location>
        <begin position="139"/>
        <end position="174"/>
    </location>
</feature>
<keyword evidence="1" id="KW-0863">Zinc-finger</keyword>
<name>A0A4Y2QUH7_ARAVE</name>
<dbReference type="InterPro" id="IPR036875">
    <property type="entry name" value="Znf_CCHC_sf"/>
</dbReference>
<comment type="caution">
    <text evidence="5">The sequence shown here is derived from an EMBL/GenBank/DDBJ whole genome shotgun (WGS) entry which is preliminary data.</text>
</comment>
<evidence type="ECO:0000313" key="5">
    <source>
        <dbReference type="EMBL" id="GBN66880.1"/>
    </source>
</evidence>
<dbReference type="GO" id="GO:0003676">
    <property type="term" value="F:nucleic acid binding"/>
    <property type="evidence" value="ECO:0007669"/>
    <property type="project" value="InterPro"/>
</dbReference>
<dbReference type="Proteomes" id="UP000499080">
    <property type="component" value="Unassembled WGS sequence"/>
</dbReference>
<sequence length="174" mass="19836">MILSQFLAGLQPNLKAQMLIENPKDFAAAVELGDRIEMAQAMLTPNINVLDSRVENPHKVIEAVQTSGETVAKTLELVCKQLERLNDRMDRIEKKETRDNKNFNEGSNASNVRPPVRCFHCGRVGHVIRDCRQRMAEARDRSYGQRPWNRGHNFRNRFDGGNEQPNEGAIPKNE</sequence>
<organism evidence="5 6">
    <name type="scientific">Araneus ventricosus</name>
    <name type="common">Orbweaver spider</name>
    <name type="synonym">Epeira ventricosa</name>
    <dbReference type="NCBI Taxonomy" id="182803"/>
    <lineage>
        <taxon>Eukaryota</taxon>
        <taxon>Metazoa</taxon>
        <taxon>Ecdysozoa</taxon>
        <taxon>Arthropoda</taxon>
        <taxon>Chelicerata</taxon>
        <taxon>Arachnida</taxon>
        <taxon>Araneae</taxon>
        <taxon>Araneomorphae</taxon>
        <taxon>Entelegynae</taxon>
        <taxon>Araneoidea</taxon>
        <taxon>Araneidae</taxon>
        <taxon>Araneus</taxon>
    </lineage>
</organism>
<dbReference type="AlphaFoldDB" id="A0A4Y2QUH7"/>
<proteinExistence type="predicted"/>
<dbReference type="OrthoDB" id="6373272at2759"/>
<protein>
    <recommendedName>
        <fullName evidence="4">CCHC-type domain-containing protein</fullName>
    </recommendedName>
</protein>
<dbReference type="PROSITE" id="PS50158">
    <property type="entry name" value="ZF_CCHC"/>
    <property type="match status" value="1"/>
</dbReference>
<reference evidence="5 6" key="1">
    <citation type="journal article" date="2019" name="Sci. Rep.">
        <title>Orb-weaving spider Araneus ventricosus genome elucidates the spidroin gene catalogue.</title>
        <authorList>
            <person name="Kono N."/>
            <person name="Nakamura H."/>
            <person name="Ohtoshi R."/>
            <person name="Moran D.A.P."/>
            <person name="Shinohara A."/>
            <person name="Yoshida Y."/>
            <person name="Fujiwara M."/>
            <person name="Mori M."/>
            <person name="Tomita M."/>
            <person name="Arakawa K."/>
        </authorList>
    </citation>
    <scope>NUCLEOTIDE SEQUENCE [LARGE SCALE GENOMIC DNA]</scope>
</reference>
<keyword evidence="2" id="KW-0175">Coiled coil</keyword>
<keyword evidence="1" id="KW-0479">Metal-binding</keyword>
<dbReference type="SUPFAM" id="SSF57756">
    <property type="entry name" value="Retrovirus zinc finger-like domains"/>
    <property type="match status" value="1"/>
</dbReference>
<evidence type="ECO:0000256" key="3">
    <source>
        <dbReference type="SAM" id="MobiDB-lite"/>
    </source>
</evidence>
<evidence type="ECO:0000259" key="4">
    <source>
        <dbReference type="PROSITE" id="PS50158"/>
    </source>
</evidence>
<evidence type="ECO:0000256" key="2">
    <source>
        <dbReference type="SAM" id="Coils"/>
    </source>
</evidence>